<evidence type="ECO:0000313" key="1">
    <source>
        <dbReference type="EMBL" id="OUP60068.1"/>
    </source>
</evidence>
<proteinExistence type="predicted"/>
<evidence type="ECO:0000313" key="2">
    <source>
        <dbReference type="Proteomes" id="UP000195447"/>
    </source>
</evidence>
<reference evidence="2" key="1">
    <citation type="submission" date="2017-04" db="EMBL/GenBank/DDBJ databases">
        <title>Function of individual gut microbiota members based on whole genome sequencing of pure cultures obtained from chicken caecum.</title>
        <authorList>
            <person name="Medvecky M."/>
            <person name="Cejkova D."/>
            <person name="Polansky O."/>
            <person name="Karasova D."/>
            <person name="Kubasova T."/>
            <person name="Cizek A."/>
            <person name="Rychlik I."/>
        </authorList>
    </citation>
    <scope>NUCLEOTIDE SEQUENCE [LARGE SCALE GENOMIC DNA]</scope>
    <source>
        <strain evidence="2">An178</strain>
    </source>
</reference>
<dbReference type="Proteomes" id="UP000195447">
    <property type="component" value="Unassembled WGS sequence"/>
</dbReference>
<comment type="caution">
    <text evidence="1">The sequence shown here is derived from an EMBL/GenBank/DDBJ whole genome shotgun (WGS) entry which is preliminary data.</text>
</comment>
<gene>
    <name evidence="1" type="ORF">B5F14_06535</name>
</gene>
<evidence type="ECO:0008006" key="3">
    <source>
        <dbReference type="Google" id="ProtNLM"/>
    </source>
</evidence>
<keyword evidence="2" id="KW-1185">Reference proteome</keyword>
<dbReference type="RefSeq" id="WP_087158735.1">
    <property type="nucleotide sequence ID" value="NZ_NFKM01000011.1"/>
</dbReference>
<protein>
    <recommendedName>
        <fullName evidence="3">HNH endonuclease</fullName>
    </recommendedName>
</protein>
<organism evidence="1 2">
    <name type="scientific">Faecalitalea cylindroides</name>
    <dbReference type="NCBI Taxonomy" id="39483"/>
    <lineage>
        <taxon>Bacteria</taxon>
        <taxon>Bacillati</taxon>
        <taxon>Bacillota</taxon>
        <taxon>Erysipelotrichia</taxon>
        <taxon>Erysipelotrichales</taxon>
        <taxon>Erysipelotrichaceae</taxon>
        <taxon>Faecalitalea</taxon>
    </lineage>
</organism>
<dbReference type="EMBL" id="NFKM01000011">
    <property type="protein sequence ID" value="OUP60068.1"/>
    <property type="molecule type" value="Genomic_DNA"/>
</dbReference>
<name>A0A1Y4LTV9_9FIRM</name>
<dbReference type="AlphaFoldDB" id="A0A1Y4LTV9"/>
<sequence length="102" mass="12366">MDYSSSRWRKKRLHILKKDKYICQVMKWYGLREEATIVHHIYPADEYPEYRYCDWNLISVSANGHNKLENRTTGELTDLGRRLMERTVPGVDWRSNKKRYSI</sequence>
<accession>A0A1Y4LTV9</accession>